<proteinExistence type="predicted"/>
<dbReference type="AlphaFoldDB" id="A0A9D3YRF0"/>
<dbReference type="EMBL" id="JAIWYP010000015">
    <property type="protein sequence ID" value="KAH3704736.1"/>
    <property type="molecule type" value="Genomic_DNA"/>
</dbReference>
<name>A0A9D3YRF0_DREPO</name>
<dbReference type="Proteomes" id="UP000828390">
    <property type="component" value="Unassembled WGS sequence"/>
</dbReference>
<sequence>MPRHERRHLDYHVTTPSDIHSRPQPVQEDSVRTHVPSLLISPWFPIMRQVRVSWPGYRQYIIICRYYFNKTTLKLFIVFKEIVLREN</sequence>
<reference evidence="1" key="2">
    <citation type="submission" date="2020-11" db="EMBL/GenBank/DDBJ databases">
        <authorList>
            <person name="McCartney M.A."/>
            <person name="Auch B."/>
            <person name="Kono T."/>
            <person name="Mallez S."/>
            <person name="Becker A."/>
            <person name="Gohl D.M."/>
            <person name="Silverstein K.A.T."/>
            <person name="Koren S."/>
            <person name="Bechman K.B."/>
            <person name="Herman A."/>
            <person name="Abrahante J.E."/>
            <person name="Garbe J."/>
        </authorList>
    </citation>
    <scope>NUCLEOTIDE SEQUENCE</scope>
    <source>
        <strain evidence="1">Duluth1</strain>
        <tissue evidence="1">Whole animal</tissue>
    </source>
</reference>
<organism evidence="1 2">
    <name type="scientific">Dreissena polymorpha</name>
    <name type="common">Zebra mussel</name>
    <name type="synonym">Mytilus polymorpha</name>
    <dbReference type="NCBI Taxonomy" id="45954"/>
    <lineage>
        <taxon>Eukaryota</taxon>
        <taxon>Metazoa</taxon>
        <taxon>Spiralia</taxon>
        <taxon>Lophotrochozoa</taxon>
        <taxon>Mollusca</taxon>
        <taxon>Bivalvia</taxon>
        <taxon>Autobranchia</taxon>
        <taxon>Heteroconchia</taxon>
        <taxon>Euheterodonta</taxon>
        <taxon>Imparidentia</taxon>
        <taxon>Neoheterodontei</taxon>
        <taxon>Myida</taxon>
        <taxon>Dreissenoidea</taxon>
        <taxon>Dreissenidae</taxon>
        <taxon>Dreissena</taxon>
    </lineage>
</organism>
<protein>
    <submittedName>
        <fullName evidence="1">Uncharacterized protein</fullName>
    </submittedName>
</protein>
<accession>A0A9D3YRF0</accession>
<evidence type="ECO:0000313" key="2">
    <source>
        <dbReference type="Proteomes" id="UP000828390"/>
    </source>
</evidence>
<reference evidence="1" key="1">
    <citation type="journal article" date="2019" name="bioRxiv">
        <title>The Genome of the Zebra Mussel, Dreissena polymorpha: A Resource for Invasive Species Research.</title>
        <authorList>
            <person name="McCartney M.A."/>
            <person name="Auch B."/>
            <person name="Kono T."/>
            <person name="Mallez S."/>
            <person name="Zhang Y."/>
            <person name="Obille A."/>
            <person name="Becker A."/>
            <person name="Abrahante J.E."/>
            <person name="Garbe J."/>
            <person name="Badalamenti J.P."/>
            <person name="Herman A."/>
            <person name="Mangelson H."/>
            <person name="Liachko I."/>
            <person name="Sullivan S."/>
            <person name="Sone E.D."/>
            <person name="Koren S."/>
            <person name="Silverstein K.A.T."/>
            <person name="Beckman K.B."/>
            <person name="Gohl D.M."/>
        </authorList>
    </citation>
    <scope>NUCLEOTIDE SEQUENCE</scope>
    <source>
        <strain evidence="1">Duluth1</strain>
        <tissue evidence="1">Whole animal</tissue>
    </source>
</reference>
<evidence type="ECO:0000313" key="1">
    <source>
        <dbReference type="EMBL" id="KAH3704736.1"/>
    </source>
</evidence>
<gene>
    <name evidence="1" type="ORF">DPMN_079797</name>
</gene>
<keyword evidence="2" id="KW-1185">Reference proteome</keyword>
<comment type="caution">
    <text evidence="1">The sequence shown here is derived from an EMBL/GenBank/DDBJ whole genome shotgun (WGS) entry which is preliminary data.</text>
</comment>